<sequence length="131" mass="14515">MKHLKLFTVLALIFVANIVSAQSTFDKWPAVKELHGVMSETFHPAEEGDLAPIKTRSEEMMKKAADLLKSDIPTEFRTNAILASAERLQIQSKALNKLVKANATDATLVKSITDLHDTFHEIVGLCSEPKK</sequence>
<protein>
    <recommendedName>
        <fullName evidence="4">Cytochrome b562</fullName>
    </recommendedName>
</protein>
<dbReference type="RefSeq" id="WP_143151699.1">
    <property type="nucleotide sequence ID" value="NZ_FQWE01000001.1"/>
</dbReference>
<evidence type="ECO:0000256" key="1">
    <source>
        <dbReference type="SAM" id="SignalP"/>
    </source>
</evidence>
<reference evidence="3" key="1">
    <citation type="submission" date="2016-11" db="EMBL/GenBank/DDBJ databases">
        <authorList>
            <person name="Varghese N."/>
            <person name="Submissions S."/>
        </authorList>
    </citation>
    <scope>NUCLEOTIDE SEQUENCE [LARGE SCALE GENOMIC DNA]</scope>
    <source>
        <strain evidence="3">DSM 19741</strain>
    </source>
</reference>
<dbReference type="STRING" id="271157.SAMN05444396_101188"/>
<gene>
    <name evidence="2" type="ORF">SAMN05444396_101188</name>
</gene>
<keyword evidence="3" id="KW-1185">Reference proteome</keyword>
<evidence type="ECO:0000313" key="3">
    <source>
        <dbReference type="Proteomes" id="UP000184036"/>
    </source>
</evidence>
<dbReference type="AlphaFoldDB" id="A0A1M5E673"/>
<name>A0A1M5E673_9FLAO</name>
<proteinExistence type="predicted"/>
<feature type="chain" id="PRO_5012477255" description="Cytochrome b562" evidence="1">
    <location>
        <begin position="22"/>
        <end position="131"/>
    </location>
</feature>
<dbReference type="EMBL" id="FQWE01000001">
    <property type="protein sequence ID" value="SHF74768.1"/>
    <property type="molecule type" value="Genomic_DNA"/>
</dbReference>
<dbReference type="Proteomes" id="UP000184036">
    <property type="component" value="Unassembled WGS sequence"/>
</dbReference>
<dbReference type="OrthoDB" id="666901at2"/>
<feature type="signal peptide" evidence="1">
    <location>
        <begin position="1"/>
        <end position="21"/>
    </location>
</feature>
<organism evidence="2 3">
    <name type="scientific">Flavobacterium segetis</name>
    <dbReference type="NCBI Taxonomy" id="271157"/>
    <lineage>
        <taxon>Bacteria</taxon>
        <taxon>Pseudomonadati</taxon>
        <taxon>Bacteroidota</taxon>
        <taxon>Flavobacteriia</taxon>
        <taxon>Flavobacteriales</taxon>
        <taxon>Flavobacteriaceae</taxon>
        <taxon>Flavobacterium</taxon>
    </lineage>
</organism>
<evidence type="ECO:0008006" key="4">
    <source>
        <dbReference type="Google" id="ProtNLM"/>
    </source>
</evidence>
<evidence type="ECO:0000313" key="2">
    <source>
        <dbReference type="EMBL" id="SHF74768.1"/>
    </source>
</evidence>
<accession>A0A1M5E673</accession>
<keyword evidence="1" id="KW-0732">Signal</keyword>